<protein>
    <submittedName>
        <fullName evidence="1">Uncharacterized protein</fullName>
    </submittedName>
</protein>
<dbReference type="RefSeq" id="WP_179924060.1">
    <property type="nucleotide sequence ID" value="NZ_CP128228.1"/>
</dbReference>
<comment type="caution">
    <text evidence="1">The sequence shown here is derived from an EMBL/GenBank/DDBJ whole genome shotgun (WGS) entry which is preliminary data.</text>
</comment>
<accession>A0A7Z0RQY0</accession>
<reference evidence="1 2" key="1">
    <citation type="submission" date="2020-07" db="EMBL/GenBank/DDBJ databases">
        <title>MOT database genomes.</title>
        <authorList>
            <person name="Joseph S."/>
            <person name="Aduse-Opoku J."/>
            <person name="Hashim A."/>
            <person name="Wade W."/>
            <person name="Curtis M."/>
        </authorList>
    </citation>
    <scope>NUCLEOTIDE SEQUENCE [LARGE SCALE GENOMIC DNA]</scope>
    <source>
        <strain evidence="1 2">CCW311</strain>
    </source>
</reference>
<proteinExistence type="predicted"/>
<evidence type="ECO:0000313" key="2">
    <source>
        <dbReference type="Proteomes" id="UP000563349"/>
    </source>
</evidence>
<dbReference type="EMBL" id="JACBYG010000068">
    <property type="protein sequence ID" value="NYS49491.1"/>
    <property type="molecule type" value="Genomic_DNA"/>
</dbReference>
<sequence>MEEYKESIDGVTEKTFKTTNLQYEKKDKNLYLSPICLEDVRYKGPKIVYTSPEKKVEAPLDMTVSKYLLDKMSIYKAKLRTGENQVFAIHH</sequence>
<name>A0A7Z0RQY0_9STRE</name>
<dbReference type="AlphaFoldDB" id="A0A7Z0RQY0"/>
<keyword evidence="2" id="KW-1185">Reference proteome</keyword>
<evidence type="ECO:0000313" key="1">
    <source>
        <dbReference type="EMBL" id="NYS49491.1"/>
    </source>
</evidence>
<gene>
    <name evidence="1" type="ORF">HZY93_05870</name>
</gene>
<organism evidence="1 2">
    <name type="scientific">Streptococcus danieliae</name>
    <dbReference type="NCBI Taxonomy" id="747656"/>
    <lineage>
        <taxon>Bacteria</taxon>
        <taxon>Bacillati</taxon>
        <taxon>Bacillota</taxon>
        <taxon>Bacilli</taxon>
        <taxon>Lactobacillales</taxon>
        <taxon>Streptococcaceae</taxon>
        <taxon>Streptococcus</taxon>
    </lineage>
</organism>
<dbReference type="Proteomes" id="UP000563349">
    <property type="component" value="Unassembled WGS sequence"/>
</dbReference>